<dbReference type="GO" id="GO:2001070">
    <property type="term" value="F:starch binding"/>
    <property type="evidence" value="ECO:0007669"/>
    <property type="project" value="InterPro"/>
</dbReference>
<dbReference type="PANTHER" id="PTHR15048:SF0">
    <property type="entry name" value="STARCH-BINDING DOMAIN-CONTAINING PROTEIN 1"/>
    <property type="match status" value="1"/>
</dbReference>
<dbReference type="AlphaFoldDB" id="F2E7D9"/>
<evidence type="ECO:0000313" key="3">
    <source>
        <dbReference type="EMBL" id="BAK03261.1"/>
    </source>
</evidence>
<reference evidence="3" key="1">
    <citation type="journal article" date="2011" name="Plant Physiol.">
        <title>Comprehensive sequence analysis of 24,783 barley full-length cDNAs derived from 12 clone libraries.</title>
        <authorList>
            <person name="Matsumoto T."/>
            <person name="Tanaka T."/>
            <person name="Sakai H."/>
            <person name="Amano N."/>
            <person name="Kanamori H."/>
            <person name="Kurita K."/>
            <person name="Kikuta A."/>
            <person name="Kamiya K."/>
            <person name="Yamamoto M."/>
            <person name="Ikawa H."/>
            <person name="Fujii N."/>
            <person name="Hori K."/>
            <person name="Itoh T."/>
            <person name="Sato K."/>
        </authorList>
    </citation>
    <scope>NUCLEOTIDE SEQUENCE</scope>
    <source>
        <tissue evidence="3">Shoot and root</tissue>
    </source>
</reference>
<dbReference type="SMART" id="SM01065">
    <property type="entry name" value="CBM_2"/>
    <property type="match status" value="2"/>
</dbReference>
<accession>F2E7D9</accession>
<evidence type="ECO:0000256" key="1">
    <source>
        <dbReference type="SAM" id="MobiDB-lite"/>
    </source>
</evidence>
<dbReference type="CDD" id="cd05467">
    <property type="entry name" value="CBM20"/>
    <property type="match status" value="2"/>
</dbReference>
<dbReference type="Gene3D" id="2.60.40.10">
    <property type="entry name" value="Immunoglobulins"/>
    <property type="match status" value="2"/>
</dbReference>
<dbReference type="InterPro" id="IPR013784">
    <property type="entry name" value="Carb-bd-like_fold"/>
</dbReference>
<sequence>MKSPSLEPAAAPIPRGGAFGRVRVAHGARGPRRVVGAGLAATAGRLKVLVAALPRPLDRLMRAPEGAVALAREADEAQGCVASAEISSPPAPAVPGGTVRARFVLKERCAFGQSFKLVGDVPALGHWEPANAVALDWSEGHNWTVEKDLPANRSIELKFLLRESSGKFHWQKGPNRILQAGETTKTLVVYEDWGSAKNQKVAEEDTPVEMMDTVVAEDDQGRNGGVSANELQLGDNQEIKESAVAKPIPRGGAFGPGRVAYGMRGPQRVVGAGLAGTAGRLSVLVSALPKPLEQQMPAQEGGVELAPEADAVQGEVASAEIPSPLVPGSTVRVRFVLREQCTFGHSFHLVGDDPALGLWELSNAVALDWSEGHDWTVQKDLPANRLIEFKFLLQDSLGKFRWQNGPNRSLWTGETTKTMVVFEDWDNVKNQKVGEEEDTPVEMMEAGVANDDQGGNGVVSVNELQVGDNQEIKEDESSIGNDENSMDAAIVSVVQEIVKACDADQPELLMDEQEETRDELHDEVDTAPQNGSATAYAGNVYDETTDDDSISSDDGVLVKHGLAGAFEREVLWGWKALQRLVSFKMDT</sequence>
<evidence type="ECO:0000259" key="2">
    <source>
        <dbReference type="PROSITE" id="PS51166"/>
    </source>
</evidence>
<protein>
    <submittedName>
        <fullName evidence="3">Predicted protein</fullName>
    </submittedName>
</protein>
<feature type="region of interest" description="Disordered" evidence="1">
    <location>
        <begin position="513"/>
        <end position="534"/>
    </location>
</feature>
<organism evidence="3">
    <name type="scientific">Hordeum vulgare subsp. vulgare</name>
    <name type="common">Domesticated barley</name>
    <dbReference type="NCBI Taxonomy" id="112509"/>
    <lineage>
        <taxon>Eukaryota</taxon>
        <taxon>Viridiplantae</taxon>
        <taxon>Streptophyta</taxon>
        <taxon>Embryophyta</taxon>
        <taxon>Tracheophyta</taxon>
        <taxon>Spermatophyta</taxon>
        <taxon>Magnoliopsida</taxon>
        <taxon>Liliopsida</taxon>
        <taxon>Poales</taxon>
        <taxon>Poaceae</taxon>
        <taxon>BOP clade</taxon>
        <taxon>Pooideae</taxon>
        <taxon>Triticodae</taxon>
        <taxon>Triticeae</taxon>
        <taxon>Hordeinae</taxon>
        <taxon>Hordeum</taxon>
    </lineage>
</organism>
<dbReference type="EMBL" id="AK372063">
    <property type="protein sequence ID" value="BAK03261.1"/>
    <property type="molecule type" value="mRNA"/>
</dbReference>
<feature type="domain" description="CBM20" evidence="2">
    <location>
        <begin position="93"/>
        <end position="195"/>
    </location>
</feature>
<dbReference type="InterPro" id="IPR013783">
    <property type="entry name" value="Ig-like_fold"/>
</dbReference>
<proteinExistence type="evidence at transcript level"/>
<name>F2E7D9_HORVV</name>
<feature type="domain" description="CBM20" evidence="2">
    <location>
        <begin position="325"/>
        <end position="427"/>
    </location>
</feature>
<dbReference type="PROSITE" id="PS51166">
    <property type="entry name" value="CBM20"/>
    <property type="match status" value="2"/>
</dbReference>
<dbReference type="InterPro" id="IPR002044">
    <property type="entry name" value="CBM20"/>
</dbReference>
<dbReference type="Pfam" id="PF00686">
    <property type="entry name" value="CBM_20"/>
    <property type="match status" value="2"/>
</dbReference>
<dbReference type="PANTHER" id="PTHR15048">
    <property type="entry name" value="STARCH-BINDING DOMAIN-CONTAINING PROTEIN 1"/>
    <property type="match status" value="1"/>
</dbReference>
<dbReference type="SUPFAM" id="SSF49452">
    <property type="entry name" value="Starch-binding domain-like"/>
    <property type="match status" value="2"/>
</dbReference>
<dbReference type="FunFam" id="2.60.40.10:FF:000552">
    <property type="entry name" value="Related to glucoamylase"/>
    <property type="match status" value="2"/>
</dbReference>